<dbReference type="Proteomes" id="UP001260715">
    <property type="component" value="Unassembled WGS sequence"/>
</dbReference>
<name>A0ABU1PKZ1_9BURK</name>
<accession>A0ABU1PKZ1</accession>
<reference evidence="2 3" key="1">
    <citation type="submission" date="2023-07" db="EMBL/GenBank/DDBJ databases">
        <title>Sorghum-associated microbial communities from plants grown in Nebraska, USA.</title>
        <authorList>
            <person name="Schachtman D."/>
        </authorList>
    </citation>
    <scope>NUCLEOTIDE SEQUENCE [LARGE SCALE GENOMIC DNA]</scope>
    <source>
        <strain evidence="2 3">596</strain>
    </source>
</reference>
<dbReference type="InterPro" id="IPR052345">
    <property type="entry name" value="Rad_response_metalloprotease"/>
</dbReference>
<dbReference type="RefSeq" id="WP_310012132.1">
    <property type="nucleotide sequence ID" value="NZ_JAVDSJ010000006.1"/>
</dbReference>
<dbReference type="Pfam" id="PF06114">
    <property type="entry name" value="Peptidase_M78"/>
    <property type="match status" value="1"/>
</dbReference>
<evidence type="ECO:0000313" key="3">
    <source>
        <dbReference type="Proteomes" id="UP001260715"/>
    </source>
</evidence>
<comment type="caution">
    <text evidence="2">The sequence shown here is derived from an EMBL/GenBank/DDBJ whole genome shotgun (WGS) entry which is preliminary data.</text>
</comment>
<dbReference type="Gene3D" id="1.10.10.2910">
    <property type="match status" value="1"/>
</dbReference>
<proteinExistence type="predicted"/>
<dbReference type="EMBL" id="JAVDSJ010000006">
    <property type="protein sequence ID" value="MDR6586360.1"/>
    <property type="molecule type" value="Genomic_DNA"/>
</dbReference>
<dbReference type="PANTHER" id="PTHR43236">
    <property type="entry name" value="ANTITOXIN HIGA1"/>
    <property type="match status" value="1"/>
</dbReference>
<evidence type="ECO:0000259" key="1">
    <source>
        <dbReference type="Pfam" id="PF06114"/>
    </source>
</evidence>
<organism evidence="2 3">
    <name type="scientific">Herbaspirillum frisingense</name>
    <dbReference type="NCBI Taxonomy" id="92645"/>
    <lineage>
        <taxon>Bacteria</taxon>
        <taxon>Pseudomonadati</taxon>
        <taxon>Pseudomonadota</taxon>
        <taxon>Betaproteobacteria</taxon>
        <taxon>Burkholderiales</taxon>
        <taxon>Oxalobacteraceae</taxon>
        <taxon>Herbaspirillum</taxon>
    </lineage>
</organism>
<evidence type="ECO:0000313" key="2">
    <source>
        <dbReference type="EMBL" id="MDR6586360.1"/>
    </source>
</evidence>
<dbReference type="InterPro" id="IPR010359">
    <property type="entry name" value="IrrE_HExxH"/>
</dbReference>
<protein>
    <submittedName>
        <fullName evidence="2">Zn-dependent peptidase ImmA (M78 family)</fullName>
    </submittedName>
</protein>
<feature type="domain" description="IrrE N-terminal-like" evidence="1">
    <location>
        <begin position="166"/>
        <end position="294"/>
    </location>
</feature>
<sequence length="376" mass="41731">METLKLSVETLEWAASQVGSSLGELAQKISKKKAEVIERGELTPPQALKFSQFAGIPFGFLFLDAPPNERKKPLADFRTLVTPTPLSRDFFEVFDDIEFKQTWYRDYLQAENAAPLAFVGMYAKSSANATTIASNMRKVLVLSDAEIQAQRNSEDLFNLIARKSEASGILIFKNGVVGNNTRRVLSVSEFRGFVIADKFAPVIFINGADAPAATVFTLAHELAHLWIGESVISDVAAVSEHRHESFCNQIAAEFLLPAHAFQSVWNESVGDETARIELLRKRFKLSRYVIARRALEMNLISARLHNDIYKQTVAAAKKKKADSSGGDFYATLPIRNSRKLTSLISAMAVKGRIGLREAANLLNTNPNNVITFYGKR</sequence>
<dbReference type="PANTHER" id="PTHR43236:SF2">
    <property type="entry name" value="BLL0069 PROTEIN"/>
    <property type="match status" value="1"/>
</dbReference>
<keyword evidence="3" id="KW-1185">Reference proteome</keyword>
<gene>
    <name evidence="2" type="ORF">J2W50_004584</name>
</gene>